<feature type="compositionally biased region" description="Basic and acidic residues" evidence="1">
    <location>
        <begin position="414"/>
        <end position="433"/>
    </location>
</feature>
<dbReference type="AlphaFoldDB" id="W9RCG4"/>
<evidence type="ECO:0000313" key="4">
    <source>
        <dbReference type="EMBL" id="EXB82497.1"/>
    </source>
</evidence>
<dbReference type="InterPro" id="IPR031722">
    <property type="entry name" value="Coilin_N"/>
</dbReference>
<dbReference type="STRING" id="981085.W9RCG4"/>
<feature type="compositionally biased region" description="Basic and acidic residues" evidence="1">
    <location>
        <begin position="317"/>
        <end position="339"/>
    </location>
</feature>
<dbReference type="Pfam" id="PF15862">
    <property type="entry name" value="Coilin_N"/>
    <property type="match status" value="1"/>
</dbReference>
<dbReference type="KEGG" id="mnt:21410283"/>
<dbReference type="GO" id="GO:0030619">
    <property type="term" value="F:U1 snRNA binding"/>
    <property type="evidence" value="ECO:0007669"/>
    <property type="project" value="TreeGrafter"/>
</dbReference>
<dbReference type="InterPro" id="IPR024822">
    <property type="entry name" value="Coilin"/>
</dbReference>
<dbReference type="PANTHER" id="PTHR15197">
    <property type="entry name" value="COILIN P80"/>
    <property type="match status" value="1"/>
</dbReference>
<feature type="compositionally biased region" description="Basic residues" evidence="1">
    <location>
        <begin position="187"/>
        <end position="206"/>
    </location>
</feature>
<proteinExistence type="predicted"/>
<dbReference type="eggNOG" id="ENOG502QVBB">
    <property type="taxonomic scope" value="Eukaryota"/>
</dbReference>
<dbReference type="Proteomes" id="UP000030645">
    <property type="component" value="Unassembled WGS sequence"/>
</dbReference>
<feature type="compositionally biased region" description="Basic and acidic residues" evidence="1">
    <location>
        <begin position="582"/>
        <end position="592"/>
    </location>
</feature>
<feature type="domain" description="Coilin tudor" evidence="3">
    <location>
        <begin position="449"/>
        <end position="552"/>
    </location>
</feature>
<feature type="region of interest" description="Disordered" evidence="1">
    <location>
        <begin position="618"/>
        <end position="637"/>
    </location>
</feature>
<evidence type="ECO:0000259" key="2">
    <source>
        <dbReference type="Pfam" id="PF15862"/>
    </source>
</evidence>
<feature type="region of interest" description="Disordered" evidence="1">
    <location>
        <begin position="378"/>
        <end position="435"/>
    </location>
</feature>
<feature type="compositionally biased region" description="Basic residues" evidence="1">
    <location>
        <begin position="303"/>
        <end position="315"/>
    </location>
</feature>
<dbReference type="InterPro" id="IPR056398">
    <property type="entry name" value="Tudor_Coilin"/>
</dbReference>
<reference evidence="5" key="1">
    <citation type="submission" date="2013-01" db="EMBL/GenBank/DDBJ databases">
        <title>Draft Genome Sequence of a Mulberry Tree, Morus notabilis C.K. Schneid.</title>
        <authorList>
            <person name="He N."/>
            <person name="Zhao S."/>
        </authorList>
    </citation>
    <scope>NUCLEOTIDE SEQUENCE</scope>
</reference>
<evidence type="ECO:0000259" key="3">
    <source>
        <dbReference type="Pfam" id="PF23086"/>
    </source>
</evidence>
<dbReference type="GO" id="GO:0000387">
    <property type="term" value="P:spliceosomal snRNP assembly"/>
    <property type="evidence" value="ECO:0007669"/>
    <property type="project" value="TreeGrafter"/>
</dbReference>
<dbReference type="PANTHER" id="PTHR15197:SF0">
    <property type="entry name" value="COILIN"/>
    <property type="match status" value="1"/>
</dbReference>
<feature type="compositionally biased region" description="Basic and acidic residues" evidence="1">
    <location>
        <begin position="276"/>
        <end position="288"/>
    </location>
</feature>
<dbReference type="OrthoDB" id="74813at2759"/>
<feature type="domain" description="Coilin N-terminal" evidence="2">
    <location>
        <begin position="5"/>
        <end position="193"/>
    </location>
</feature>
<feature type="compositionally biased region" description="Basic and acidic residues" evidence="1">
    <location>
        <begin position="378"/>
        <end position="388"/>
    </location>
</feature>
<keyword evidence="5" id="KW-1185">Reference proteome</keyword>
<evidence type="ECO:0000313" key="5">
    <source>
        <dbReference type="Proteomes" id="UP000030645"/>
    </source>
</evidence>
<accession>W9RCG4</accession>
<gene>
    <name evidence="4" type="ORF">L484_027672</name>
</gene>
<protein>
    <submittedName>
        <fullName evidence="4">Uncharacterized protein</fullName>
    </submittedName>
</protein>
<dbReference type="Pfam" id="PF23086">
    <property type="entry name" value="Tudor_Coilin"/>
    <property type="match status" value="1"/>
</dbReference>
<dbReference type="EMBL" id="KE344869">
    <property type="protein sequence ID" value="EXB82497.1"/>
    <property type="molecule type" value="Genomic_DNA"/>
</dbReference>
<feature type="region of interest" description="Disordered" evidence="1">
    <location>
        <begin position="133"/>
        <end position="366"/>
    </location>
</feature>
<dbReference type="GO" id="GO:0015030">
    <property type="term" value="C:Cajal body"/>
    <property type="evidence" value="ECO:0007669"/>
    <property type="project" value="TreeGrafter"/>
</dbReference>
<feature type="compositionally biased region" description="Polar residues" evidence="1">
    <location>
        <begin position="567"/>
        <end position="580"/>
    </location>
</feature>
<evidence type="ECO:0000256" key="1">
    <source>
        <dbReference type="SAM" id="MobiDB-lite"/>
    </source>
</evidence>
<sequence>MEVGLRLRLVFEDCKMLTKSQRMEGLKRSWVLLKPHHETISEVADHLLRVFDIDDACSDGLVLSMDGFVLPPFESTSILKDKDIIRVKKKKGPSSTDIIGVGDGRKSFEVEEVAEEQDAVPGMKLLATEEFARETGGYESESEEEEPAKSEDLHIDNTPEPEKKVVSKKRKALQLDNSLEKKEVSNKRKASKKLKRSNDRKKRKKSATVEECSGTPEDVQNEIPPKKDESSHQHILLLENSPVKNDKSPDTDGELDYLSTTESDERTNNINVTTPSEKRSCEPQENGKKSVASSHTHDGIKKGPSRSTRRKRAKRQWLIERAKKKENELHQTKLQKTDNEQSSAKDNCITEEHKKRDKSDYEDGDVVPVVVRPGHIRFESSGKVDADQPVRQPEISMENFQWNGITSKRKGQKWGKEKTGFHKRSDQKRRNQDSSEMMIIEEETNVIGHVDFNKLKPCTSLPQEGDTVAYRLIELSPSWTPELSFFRVGKISKYDPKSDRITLVQVPEYPIVFEEQGDEASAAKPETSIYKEDGSLEVDYSSLVDVRIIKHGNVSAAKSVTAGVSQVASGDQGGASCSRQKSYKEPKGKEPAAPRQENGKVNVWDEICEALSAKKAQLSQEDNWTKKGGSSSGSWSFRALRGGALGPTMARLRAQNEI</sequence>
<feature type="region of interest" description="Disordered" evidence="1">
    <location>
        <begin position="567"/>
        <end position="600"/>
    </location>
</feature>
<feature type="compositionally biased region" description="Basic and acidic residues" evidence="1">
    <location>
        <begin position="348"/>
        <end position="361"/>
    </location>
</feature>
<feature type="compositionally biased region" description="Basic and acidic residues" evidence="1">
    <location>
        <begin position="147"/>
        <end position="165"/>
    </location>
</feature>
<name>W9RCG4_9ROSA</name>
<organism evidence="4 5">
    <name type="scientific">Morus notabilis</name>
    <dbReference type="NCBI Taxonomy" id="981085"/>
    <lineage>
        <taxon>Eukaryota</taxon>
        <taxon>Viridiplantae</taxon>
        <taxon>Streptophyta</taxon>
        <taxon>Embryophyta</taxon>
        <taxon>Tracheophyta</taxon>
        <taxon>Spermatophyta</taxon>
        <taxon>Magnoliopsida</taxon>
        <taxon>eudicotyledons</taxon>
        <taxon>Gunneridae</taxon>
        <taxon>Pentapetalae</taxon>
        <taxon>rosids</taxon>
        <taxon>fabids</taxon>
        <taxon>Rosales</taxon>
        <taxon>Moraceae</taxon>
        <taxon>Moreae</taxon>
        <taxon>Morus</taxon>
    </lineage>
</organism>
<dbReference type="GO" id="GO:0030620">
    <property type="term" value="F:U2 snRNA binding"/>
    <property type="evidence" value="ECO:0007669"/>
    <property type="project" value="TreeGrafter"/>
</dbReference>